<dbReference type="InterPro" id="IPR003043">
    <property type="entry name" value="Uropor_MeTrfase_CS"/>
</dbReference>
<keyword evidence="3" id="KW-0169">Cobalamin biosynthesis</keyword>
<dbReference type="NCBIfam" id="TIGR01469">
    <property type="entry name" value="cobA_cysG_Cterm"/>
    <property type="match status" value="1"/>
</dbReference>
<evidence type="ECO:0000256" key="12">
    <source>
        <dbReference type="ARBA" id="ARBA00060548"/>
    </source>
</evidence>
<dbReference type="Gene3D" id="3.40.1010.10">
    <property type="entry name" value="Cobalt-precorrin-4 Transmethylase, Domain 1"/>
    <property type="match status" value="1"/>
</dbReference>
<dbReference type="AlphaFoldDB" id="A0A2S7VX05"/>
<keyword evidence="4 13" id="KW-0489">Methyltransferase</keyword>
<proteinExistence type="inferred from homology"/>
<evidence type="ECO:0000256" key="3">
    <source>
        <dbReference type="ARBA" id="ARBA00022573"/>
    </source>
</evidence>
<evidence type="ECO:0000313" key="16">
    <source>
        <dbReference type="Proteomes" id="UP000238730"/>
    </source>
</evidence>
<dbReference type="Pfam" id="PF00590">
    <property type="entry name" value="TP_methylase"/>
    <property type="match status" value="1"/>
</dbReference>
<feature type="domain" description="Tetrapyrrole methylase" evidence="14">
    <location>
        <begin position="23"/>
        <end position="233"/>
    </location>
</feature>
<accession>A0A2S7VX05</accession>
<dbReference type="Gene3D" id="3.30.950.10">
    <property type="entry name" value="Methyltransferase, Cobalt-precorrin-4 Transmethylase, Domain 2"/>
    <property type="match status" value="1"/>
</dbReference>
<dbReference type="InterPro" id="IPR035996">
    <property type="entry name" value="4pyrrol_Methylase_sf"/>
</dbReference>
<evidence type="ECO:0000256" key="5">
    <source>
        <dbReference type="ARBA" id="ARBA00022679"/>
    </source>
</evidence>
<keyword evidence="6" id="KW-0949">S-adenosyl-L-methionine</keyword>
<evidence type="ECO:0000256" key="8">
    <source>
        <dbReference type="ARBA" id="ARBA00023239"/>
    </source>
</evidence>
<sequence>MTTNETVFSLLTLEEKPSATIGKVILVGAGPGDPDLLTVKALRCIQQADVIVYDRLVSNDIVELFPQHCERLFVGKEAGNHCVPQGDINQILVTQALSGKLVVRLKGGDPFIFGRGGEELEALLPFNIPFEVVPGITAASGCAAYSGIPLTHRDHAQSVQFITGHLKEGKDQIDWSSLARANHTLVFYMGLNQSHVIRHKLSAYGMSLATPIAIIERGTSSQQQVHTGDLAHLEILAKEAESPALIVIGSVTTLTHRLNWFKAKQEIETQSYPKVYQYQVNRKVS</sequence>
<comment type="pathway">
    <text evidence="12">Cofactor biosynthesis; adenosylcobalamin biosynthesis; precorrin-2 from uroporphyrinogen III: step 1/1.</text>
</comment>
<dbReference type="NCBIfam" id="NF004790">
    <property type="entry name" value="PRK06136.1"/>
    <property type="match status" value="1"/>
</dbReference>
<reference evidence="15 16" key="1">
    <citation type="submission" date="2016-12" db="EMBL/GenBank/DDBJ databases">
        <title>Diversity of luminous bacteria.</title>
        <authorList>
            <person name="Yoshizawa S."/>
            <person name="Kogure K."/>
        </authorList>
    </citation>
    <scope>NUCLEOTIDE SEQUENCE [LARGE SCALE GENOMIC DNA]</scope>
    <source>
        <strain evidence="15 16">LC1-200</strain>
    </source>
</reference>
<dbReference type="InterPro" id="IPR050161">
    <property type="entry name" value="Siro_Cobalamin_biosynth"/>
</dbReference>
<evidence type="ECO:0000256" key="9">
    <source>
        <dbReference type="ARBA" id="ARBA00023244"/>
    </source>
</evidence>
<dbReference type="GO" id="GO:0004851">
    <property type="term" value="F:uroporphyrin-III C-methyltransferase activity"/>
    <property type="evidence" value="ECO:0007669"/>
    <property type="project" value="UniProtKB-EC"/>
</dbReference>
<keyword evidence="8" id="KW-0456">Lyase</keyword>
<comment type="caution">
    <text evidence="15">The sequence shown here is derived from an EMBL/GenBank/DDBJ whole genome shotgun (WGS) entry which is preliminary data.</text>
</comment>
<dbReference type="EMBL" id="MSCJ01000001">
    <property type="protein sequence ID" value="PQJ66650.1"/>
    <property type="molecule type" value="Genomic_DNA"/>
</dbReference>
<evidence type="ECO:0000313" key="15">
    <source>
        <dbReference type="EMBL" id="PQJ66650.1"/>
    </source>
</evidence>
<dbReference type="InterPro" id="IPR006366">
    <property type="entry name" value="CobA/CysG_C"/>
</dbReference>
<evidence type="ECO:0000256" key="7">
    <source>
        <dbReference type="ARBA" id="ARBA00023002"/>
    </source>
</evidence>
<evidence type="ECO:0000256" key="13">
    <source>
        <dbReference type="RuleBase" id="RU003960"/>
    </source>
</evidence>
<comment type="pathway">
    <text evidence="11">Porphyrin-containing compound metabolism; siroheme biosynthesis; precorrin-2 from uroporphyrinogen III: step 1/1.</text>
</comment>
<gene>
    <name evidence="15" type="ORF">BTO08_04015</name>
</gene>
<comment type="similarity">
    <text evidence="1 13">Belongs to the precorrin methyltransferase family.</text>
</comment>
<keyword evidence="10" id="KW-0511">Multifunctional enzyme</keyword>
<evidence type="ECO:0000256" key="11">
    <source>
        <dbReference type="ARBA" id="ARBA00025705"/>
    </source>
</evidence>
<dbReference type="FunFam" id="3.40.1010.10:FF:000001">
    <property type="entry name" value="Siroheme synthase"/>
    <property type="match status" value="1"/>
</dbReference>
<evidence type="ECO:0000256" key="10">
    <source>
        <dbReference type="ARBA" id="ARBA00023268"/>
    </source>
</evidence>
<dbReference type="GO" id="GO:0032259">
    <property type="term" value="P:methylation"/>
    <property type="evidence" value="ECO:0007669"/>
    <property type="project" value="UniProtKB-KW"/>
</dbReference>
<dbReference type="EC" id="2.1.1.107" evidence="2"/>
<protein>
    <recommendedName>
        <fullName evidence="2">uroporphyrinogen-III C-methyltransferase</fullName>
        <ecNumber evidence="2">2.1.1.107</ecNumber>
    </recommendedName>
</protein>
<dbReference type="InterPro" id="IPR014776">
    <property type="entry name" value="4pyrrole_Mease_sub2"/>
</dbReference>
<dbReference type="FunFam" id="3.30.950.10:FF:000001">
    <property type="entry name" value="Siroheme synthase"/>
    <property type="match status" value="1"/>
</dbReference>
<evidence type="ECO:0000256" key="1">
    <source>
        <dbReference type="ARBA" id="ARBA00005879"/>
    </source>
</evidence>
<dbReference type="OrthoDB" id="9815856at2"/>
<dbReference type="UniPathway" id="UPA00262">
    <property type="reaction ID" value="UER00211"/>
</dbReference>
<dbReference type="SUPFAM" id="SSF53790">
    <property type="entry name" value="Tetrapyrrole methylase"/>
    <property type="match status" value="1"/>
</dbReference>
<dbReference type="GO" id="GO:0016491">
    <property type="term" value="F:oxidoreductase activity"/>
    <property type="evidence" value="ECO:0007669"/>
    <property type="project" value="UniProtKB-KW"/>
</dbReference>
<dbReference type="Proteomes" id="UP000238730">
    <property type="component" value="Unassembled WGS sequence"/>
</dbReference>
<dbReference type="GO" id="GO:0016829">
    <property type="term" value="F:lyase activity"/>
    <property type="evidence" value="ECO:0007669"/>
    <property type="project" value="UniProtKB-KW"/>
</dbReference>
<evidence type="ECO:0000256" key="4">
    <source>
        <dbReference type="ARBA" id="ARBA00022603"/>
    </source>
</evidence>
<evidence type="ECO:0000256" key="2">
    <source>
        <dbReference type="ARBA" id="ARBA00012162"/>
    </source>
</evidence>
<dbReference type="PROSITE" id="PS00839">
    <property type="entry name" value="SUMT_1"/>
    <property type="match status" value="1"/>
</dbReference>
<dbReference type="PANTHER" id="PTHR45790:SF1">
    <property type="entry name" value="SIROHEME SYNTHASE"/>
    <property type="match status" value="1"/>
</dbReference>
<keyword evidence="9" id="KW-0627">Porphyrin biosynthesis</keyword>
<dbReference type="PANTHER" id="PTHR45790">
    <property type="entry name" value="SIROHEME SYNTHASE-RELATED"/>
    <property type="match status" value="1"/>
</dbReference>
<evidence type="ECO:0000256" key="6">
    <source>
        <dbReference type="ARBA" id="ARBA00022691"/>
    </source>
</evidence>
<organism evidence="15 16">
    <name type="scientific">Photobacterium angustum</name>
    <dbReference type="NCBI Taxonomy" id="661"/>
    <lineage>
        <taxon>Bacteria</taxon>
        <taxon>Pseudomonadati</taxon>
        <taxon>Pseudomonadota</taxon>
        <taxon>Gammaproteobacteria</taxon>
        <taxon>Vibrionales</taxon>
        <taxon>Vibrionaceae</taxon>
        <taxon>Photobacterium</taxon>
    </lineage>
</organism>
<dbReference type="PROSITE" id="PS00840">
    <property type="entry name" value="SUMT_2"/>
    <property type="match status" value="1"/>
</dbReference>
<dbReference type="InterPro" id="IPR000878">
    <property type="entry name" value="4pyrrol_Mease"/>
</dbReference>
<dbReference type="GO" id="GO:0009236">
    <property type="term" value="P:cobalamin biosynthetic process"/>
    <property type="evidence" value="ECO:0007669"/>
    <property type="project" value="UniProtKB-KW"/>
</dbReference>
<keyword evidence="5 13" id="KW-0808">Transferase</keyword>
<dbReference type="InterPro" id="IPR014777">
    <property type="entry name" value="4pyrrole_Mease_sub1"/>
</dbReference>
<evidence type="ECO:0000259" key="14">
    <source>
        <dbReference type="Pfam" id="PF00590"/>
    </source>
</evidence>
<keyword evidence="7" id="KW-0560">Oxidoreductase</keyword>
<dbReference type="CDD" id="cd11642">
    <property type="entry name" value="SUMT"/>
    <property type="match status" value="1"/>
</dbReference>
<name>A0A2S7VX05_PHOAN</name>
<dbReference type="GO" id="GO:0019354">
    <property type="term" value="P:siroheme biosynthetic process"/>
    <property type="evidence" value="ECO:0007669"/>
    <property type="project" value="UniProtKB-UniPathway"/>
</dbReference>
<dbReference type="RefSeq" id="WP_105059992.1">
    <property type="nucleotide sequence ID" value="NZ_MSCJ01000001.1"/>
</dbReference>